<evidence type="ECO:0000313" key="3">
    <source>
        <dbReference type="Proteomes" id="UP000268051"/>
    </source>
</evidence>
<dbReference type="InterPro" id="IPR040480">
    <property type="entry name" value="DnaT_DNA_bind"/>
</dbReference>
<dbReference type="AlphaFoldDB" id="A0A3N2SDL7"/>
<protein>
    <submittedName>
        <fullName evidence="2">Primosomal protein</fullName>
    </submittedName>
</protein>
<dbReference type="Proteomes" id="UP000268051">
    <property type="component" value="Unassembled WGS sequence"/>
</dbReference>
<dbReference type="RefSeq" id="WP_123650306.1">
    <property type="nucleotide sequence ID" value="NZ_RHFN01000002.1"/>
</dbReference>
<name>A0A3N2SDL7_9ENTR</name>
<accession>A0A3N2SDL7</accession>
<dbReference type="EMBL" id="RHFN01000002">
    <property type="protein sequence ID" value="ROU17813.1"/>
    <property type="molecule type" value="Genomic_DNA"/>
</dbReference>
<evidence type="ECO:0000313" key="2">
    <source>
        <dbReference type="EMBL" id="ROU17813.1"/>
    </source>
</evidence>
<organism evidence="2 3">
    <name type="scientific">Kluyvera ascorbata</name>
    <dbReference type="NCBI Taxonomy" id="51288"/>
    <lineage>
        <taxon>Bacteria</taxon>
        <taxon>Pseudomonadati</taxon>
        <taxon>Pseudomonadota</taxon>
        <taxon>Gammaproteobacteria</taxon>
        <taxon>Enterobacterales</taxon>
        <taxon>Enterobacteriaceae</taxon>
        <taxon>Kluyvera</taxon>
    </lineage>
</organism>
<reference evidence="2 3" key="1">
    <citation type="submission" date="2018-10" db="EMBL/GenBank/DDBJ databases">
        <title>Horizontal transference of carbapenem resistance between Klebsiella pneumoniae and Kluyvera ascorbata during abdominal infection: a case report.</title>
        <authorList>
            <person name="Raro O.H.F."/>
            <person name="Lima-Morales D."/>
            <person name="Barth A.L."/>
            <person name="Paim T.G.S."/>
            <person name="Mott M.P."/>
            <person name="Riche C.V.W."/>
            <person name="Teixeira U.F."/>
            <person name="Waechter F."/>
            <person name="Dias C.A.G."/>
        </authorList>
    </citation>
    <scope>NUCLEOTIDE SEQUENCE [LARGE SCALE GENOMIC DNA]</scope>
    <source>
        <strain evidence="2 3">OT2</strain>
    </source>
</reference>
<feature type="domain" description="DnaT DNA-binding" evidence="1">
    <location>
        <begin position="163"/>
        <end position="231"/>
    </location>
</feature>
<gene>
    <name evidence="2" type="ORF">EB837_03050</name>
</gene>
<dbReference type="OrthoDB" id="6107855at2"/>
<evidence type="ECO:0000259" key="1">
    <source>
        <dbReference type="Pfam" id="PF17948"/>
    </source>
</evidence>
<dbReference type="Pfam" id="PF17948">
    <property type="entry name" value="DnaT"/>
    <property type="match status" value="1"/>
</dbReference>
<comment type="caution">
    <text evidence="2">The sequence shown here is derived from an EMBL/GenBank/DDBJ whole genome shotgun (WGS) entry which is preliminary data.</text>
</comment>
<sequence>MARIRTIKPEFWTDEDMAELSEPACILAIGLLNYADDEGYFNANPKLIKAAVFPIREPSVPIPVLIQELSNCGYLSMFSTSDGKQFGAITNFLKHQVVNKPKESKIRCLHLIPYEYGTDTGQVPLGMDQGTGIRESKTPLSAREEIQIPPVVVPGIGEPIGKFTMHENWQPSDDFVMRARMWGHALPADGYKKSDLIEFITYWMAEGNVMQHVQWEQKFARLLVNRRKRAAGNRGDRSDDDIPHWNSPEGWKDFL</sequence>
<dbReference type="Gene3D" id="1.10.8.1180">
    <property type="match status" value="1"/>
</dbReference>
<proteinExistence type="predicted"/>